<keyword evidence="2" id="KW-0472">Membrane</keyword>
<dbReference type="GO" id="GO:0005794">
    <property type="term" value="C:Golgi apparatus"/>
    <property type="evidence" value="ECO:0007669"/>
    <property type="project" value="TreeGrafter"/>
</dbReference>
<feature type="transmembrane region" description="Helical" evidence="2">
    <location>
        <begin position="6"/>
        <end position="27"/>
    </location>
</feature>
<evidence type="ECO:0000313" key="3">
    <source>
        <dbReference type="EMBL" id="CAH2099969.1"/>
    </source>
</evidence>
<protein>
    <recommendedName>
        <fullName evidence="5">Beta-galactoside alpha-2,6-sialyltransferase 2</fullName>
    </recommendedName>
</protein>
<sequence length="268" mass="30212">MKAAAMSVWIFINLLCFGMCGYLYLIWSQYWMSLERQRLFNKAHATPQNNGKSGISYQETFSENIIYNSVINASLLNVDSIRKRSGAVFKSGQVISWPNKSYGAQARPPNNIVVRKHGSPRFPNIHKAILEFDSDKYVCNDLTTLECESKTAEFKELLLKEFHRVLMSDSKVFTSGLESQNPYDVKYVRGYVKQLTRGELLCALGKVALRTVEAEDSPFDSLGFNIPKNPLQKHRTFNTCALVSSSGALLGSRLGEFIGKYTILPQIT</sequence>
<reference evidence="3" key="1">
    <citation type="submission" date="2022-03" db="EMBL/GenBank/DDBJ databases">
        <authorList>
            <person name="Tunstrom K."/>
        </authorList>
    </citation>
    <scope>NUCLEOTIDE SEQUENCE</scope>
</reference>
<name>A0AAU9UQT7_EUPED</name>
<dbReference type="EMBL" id="CAKOGL010000022">
    <property type="protein sequence ID" value="CAH2099969.1"/>
    <property type="molecule type" value="Genomic_DNA"/>
</dbReference>
<evidence type="ECO:0000256" key="2">
    <source>
        <dbReference type="SAM" id="Phobius"/>
    </source>
</evidence>
<organism evidence="3 4">
    <name type="scientific">Euphydryas editha</name>
    <name type="common">Edith's checkerspot</name>
    <dbReference type="NCBI Taxonomy" id="104508"/>
    <lineage>
        <taxon>Eukaryota</taxon>
        <taxon>Metazoa</taxon>
        <taxon>Ecdysozoa</taxon>
        <taxon>Arthropoda</taxon>
        <taxon>Hexapoda</taxon>
        <taxon>Insecta</taxon>
        <taxon>Pterygota</taxon>
        <taxon>Neoptera</taxon>
        <taxon>Endopterygota</taxon>
        <taxon>Lepidoptera</taxon>
        <taxon>Glossata</taxon>
        <taxon>Ditrysia</taxon>
        <taxon>Papilionoidea</taxon>
        <taxon>Nymphalidae</taxon>
        <taxon>Nymphalinae</taxon>
        <taxon>Euphydryas</taxon>
    </lineage>
</organism>
<dbReference type="InterPro" id="IPR038578">
    <property type="entry name" value="GT29-like_sf"/>
</dbReference>
<dbReference type="PANTHER" id="PTHR46059:SF1">
    <property type="entry name" value="BETA-GALACTOSIDE ALPHA-2,6-SIALYLTRANSFERASE"/>
    <property type="match status" value="1"/>
</dbReference>
<dbReference type="Gene3D" id="3.90.1480.20">
    <property type="entry name" value="Glycosyl transferase family 29"/>
    <property type="match status" value="1"/>
</dbReference>
<keyword evidence="1" id="KW-1015">Disulfide bond</keyword>
<dbReference type="GO" id="GO:0003835">
    <property type="term" value="F:beta-galactoside alpha-2,6-sialyltransferase activity"/>
    <property type="evidence" value="ECO:0007669"/>
    <property type="project" value="TreeGrafter"/>
</dbReference>
<dbReference type="GO" id="GO:0097503">
    <property type="term" value="P:sialylation"/>
    <property type="evidence" value="ECO:0007669"/>
    <property type="project" value="TreeGrafter"/>
</dbReference>
<comment type="caution">
    <text evidence="3">The sequence shown here is derived from an EMBL/GenBank/DDBJ whole genome shotgun (WGS) entry which is preliminary data.</text>
</comment>
<keyword evidence="4" id="KW-1185">Reference proteome</keyword>
<accession>A0AAU9UQT7</accession>
<evidence type="ECO:0000313" key="4">
    <source>
        <dbReference type="Proteomes" id="UP001153954"/>
    </source>
</evidence>
<dbReference type="Proteomes" id="UP001153954">
    <property type="component" value="Unassembled WGS sequence"/>
</dbReference>
<evidence type="ECO:0008006" key="5">
    <source>
        <dbReference type="Google" id="ProtNLM"/>
    </source>
</evidence>
<dbReference type="AlphaFoldDB" id="A0AAU9UQT7"/>
<evidence type="ECO:0000256" key="1">
    <source>
        <dbReference type="ARBA" id="ARBA00023157"/>
    </source>
</evidence>
<proteinExistence type="predicted"/>
<gene>
    <name evidence="3" type="ORF">EEDITHA_LOCUS14886</name>
</gene>
<keyword evidence="2" id="KW-0812">Transmembrane</keyword>
<keyword evidence="2" id="KW-1133">Transmembrane helix</keyword>
<dbReference type="PANTHER" id="PTHR46059">
    <property type="entry name" value="BETA-GALACTOSIDE ALPHA-2,6-SIALYLTRANSFERASE"/>
    <property type="match status" value="1"/>
</dbReference>